<keyword evidence="4" id="KW-1185">Reference proteome</keyword>
<keyword evidence="2" id="KW-1133">Transmembrane helix</keyword>
<keyword evidence="2" id="KW-0812">Transmembrane</keyword>
<feature type="transmembrane region" description="Helical" evidence="2">
    <location>
        <begin position="6"/>
        <end position="25"/>
    </location>
</feature>
<protein>
    <recommendedName>
        <fullName evidence="5">Heme exporter protein D</fullName>
    </recommendedName>
</protein>
<feature type="region of interest" description="Disordered" evidence="1">
    <location>
        <begin position="40"/>
        <end position="59"/>
    </location>
</feature>
<organism evidence="3 4">
    <name type="scientific">Ramlibacter albus</name>
    <dbReference type="NCBI Taxonomy" id="2079448"/>
    <lineage>
        <taxon>Bacteria</taxon>
        <taxon>Pseudomonadati</taxon>
        <taxon>Pseudomonadota</taxon>
        <taxon>Betaproteobacteria</taxon>
        <taxon>Burkholderiales</taxon>
        <taxon>Comamonadaceae</taxon>
        <taxon>Ramlibacter</taxon>
    </lineage>
</organism>
<evidence type="ECO:0000256" key="1">
    <source>
        <dbReference type="SAM" id="MobiDB-lite"/>
    </source>
</evidence>
<name>A0A923S410_9BURK</name>
<evidence type="ECO:0000313" key="3">
    <source>
        <dbReference type="EMBL" id="MBC5766418.1"/>
    </source>
</evidence>
<comment type="caution">
    <text evidence="3">The sequence shown here is derived from an EMBL/GenBank/DDBJ whole genome shotgun (WGS) entry which is preliminary data.</text>
</comment>
<dbReference type="EMBL" id="JACORU010000006">
    <property type="protein sequence ID" value="MBC5766418.1"/>
    <property type="molecule type" value="Genomic_DNA"/>
</dbReference>
<sequence length="59" mass="6931">MFTNIAGVLLLLACFFVTFVAARFLRKLWRTHKIRQAELAARAGESRQVRRARERREAK</sequence>
<dbReference type="AlphaFoldDB" id="A0A923S410"/>
<reference evidence="3" key="1">
    <citation type="submission" date="2020-08" db="EMBL/GenBank/DDBJ databases">
        <title>Ramlibacter sp. GTP1 16S ribosomal RNA gene genome sequencing and assembly.</title>
        <authorList>
            <person name="Kang M."/>
        </authorList>
    </citation>
    <scope>NUCLEOTIDE SEQUENCE</scope>
    <source>
        <strain evidence="3">GTP1</strain>
    </source>
</reference>
<proteinExistence type="predicted"/>
<gene>
    <name evidence="3" type="ORF">H8R02_18255</name>
</gene>
<dbReference type="Proteomes" id="UP000596827">
    <property type="component" value="Unassembled WGS sequence"/>
</dbReference>
<accession>A0A923S410</accession>
<evidence type="ECO:0000256" key="2">
    <source>
        <dbReference type="SAM" id="Phobius"/>
    </source>
</evidence>
<dbReference type="RefSeq" id="WP_187082889.1">
    <property type="nucleotide sequence ID" value="NZ_JACORU010000006.1"/>
</dbReference>
<evidence type="ECO:0000313" key="4">
    <source>
        <dbReference type="Proteomes" id="UP000596827"/>
    </source>
</evidence>
<keyword evidence="2" id="KW-0472">Membrane</keyword>
<evidence type="ECO:0008006" key="5">
    <source>
        <dbReference type="Google" id="ProtNLM"/>
    </source>
</evidence>